<dbReference type="OrthoDB" id="3185297at2759"/>
<sequence length="951" mass="108573">MARQQLADWGRFNGKTSDSPSRSPPIKGLLPTQDTLTLGTKFLTKEKIQKHAMADIDRVRFVTTRDFLDNILPVDQSTLDRIYRTVLQHKSKPYVNQRWSGFPKGKYKEEYLYKPFVNIANVIAQIAGKEVPKTEDQVKEASWKDYHSESPQSLEPDATRIRPDCALAMAMASDADLKNSPLPEARKETLWWLQFVAVVEAKRDFDQNNVELIRQLLGYLRLVMVEQKDRRFALGLFLSGSQASVWLHDRSGVIGMDVPISMHEKPMDFVHVIAAMSILPAHRLGFDPDMQLAREPSPPIHTYRLSSAGPDKFDIELYKKSHYATQWVIKTKGGTFMTLRAMSLLRTDIVMGSGCMVWAAIRYNDRHQDLNDRKVFVLKQWWKSEGQADEGAIYERLGAISAASGHPDAQYLGQLECHEIVKIGGEVDSTDSLIQRRLKDAPPLPREHAAGIKRPHTTDPELDETFHINFVTEDDLDVVASYAPGANAKALQKRTRMRVVLKTFGCPIKFFTTRQELLTCLLHAVRGHRFAYDNGYVQRDVSTANLLIALSYQGISLRGRFPDVRGCLIDFDHAKEVLPVAQRKAELELRDDPRLYTFFRDGLHPELAKRITKEVFQRALQLVKFRAPEATRSLLVACSEAYIEAALQYHEISGRSSLPNNPYTPEQLGWNSDLLHPAVDIHQDRDGRRSPRSGTPPYASAKILNEDPVEVPRWLASGALRPSVVVHDAIHDMESFFWVLLHLCMTRSGPGGARREELVGELNPDTDSADVLELRRIVYCFFDGPLEIIAWNKKEVFKDWKNFEPLVLRHIHPYFEPLRSLLRRWWELLLLAYEFEGYEYHNIHTFVIELVERALKELGTIASPDDEQRQEDATERRNDFFRRIIYADRGIPTQQAQQASAPSSPNEYRVTTAFNTTPEAQRQKPATDARNVPSPPSSPTPVQKKTRKSKQ</sequence>
<evidence type="ECO:0000313" key="3">
    <source>
        <dbReference type="EMBL" id="CDO77531.1"/>
    </source>
</evidence>
<reference evidence="3" key="1">
    <citation type="submission" date="2014-01" db="EMBL/GenBank/DDBJ databases">
        <title>The genome of the white-rot fungus Pycnoporus cinnabarinus: a basidiomycete model with a versatile arsenal for lignocellulosic biomass breakdown.</title>
        <authorList>
            <person name="Levasseur A."/>
            <person name="Lomascolo A."/>
            <person name="Ruiz-Duenas F.J."/>
            <person name="Uzan E."/>
            <person name="Piumi F."/>
            <person name="Kues U."/>
            <person name="Ram A.F.J."/>
            <person name="Murat C."/>
            <person name="Haon M."/>
            <person name="Benoit I."/>
            <person name="Arfi Y."/>
            <person name="Chevret D."/>
            <person name="Drula E."/>
            <person name="Kwon M.J."/>
            <person name="Gouret P."/>
            <person name="Lesage-Meessen L."/>
            <person name="Lombard V."/>
            <person name="Mariette J."/>
            <person name="Noirot C."/>
            <person name="Park J."/>
            <person name="Patyshakuliyeva A."/>
            <person name="Wieneger R.A.B."/>
            <person name="Wosten H.A.B."/>
            <person name="Martin F."/>
            <person name="Coutinho P.M."/>
            <person name="de Vries R."/>
            <person name="Martinez A.T."/>
            <person name="Klopp C."/>
            <person name="Pontarotti P."/>
            <person name="Henrissat B."/>
            <person name="Record E."/>
        </authorList>
    </citation>
    <scope>NUCLEOTIDE SEQUENCE [LARGE SCALE GENOMIC DNA]</scope>
    <source>
        <strain evidence="3">BRFM137</strain>
    </source>
</reference>
<evidence type="ECO:0000313" key="4">
    <source>
        <dbReference type="Proteomes" id="UP000029665"/>
    </source>
</evidence>
<name>A0A060STQ6_PYCCI</name>
<comment type="caution">
    <text evidence="3">The sequence shown here is derived from an EMBL/GenBank/DDBJ whole genome shotgun (WGS) entry which is preliminary data.</text>
</comment>
<organism evidence="3 4">
    <name type="scientific">Pycnoporus cinnabarinus</name>
    <name type="common">Cinnabar-red polypore</name>
    <name type="synonym">Trametes cinnabarina</name>
    <dbReference type="NCBI Taxonomy" id="5643"/>
    <lineage>
        <taxon>Eukaryota</taxon>
        <taxon>Fungi</taxon>
        <taxon>Dikarya</taxon>
        <taxon>Basidiomycota</taxon>
        <taxon>Agaricomycotina</taxon>
        <taxon>Agaricomycetes</taxon>
        <taxon>Polyporales</taxon>
        <taxon>Polyporaceae</taxon>
        <taxon>Trametes</taxon>
    </lineage>
</organism>
<evidence type="ECO:0000256" key="1">
    <source>
        <dbReference type="SAM" id="MobiDB-lite"/>
    </source>
</evidence>
<dbReference type="HOGENOM" id="CLU_011606_0_0_1"/>
<dbReference type="PANTHER" id="PTHR38248:SF2">
    <property type="entry name" value="FUNK1 11"/>
    <property type="match status" value="1"/>
</dbReference>
<accession>A0A060STQ6</accession>
<protein>
    <recommendedName>
        <fullName evidence="2">Fungal-type protein kinase domain-containing protein</fullName>
    </recommendedName>
</protein>
<dbReference type="Proteomes" id="UP000029665">
    <property type="component" value="Unassembled WGS sequence"/>
</dbReference>
<gene>
    <name evidence="3" type="ORF">BN946_scf184912.g30</name>
</gene>
<evidence type="ECO:0000259" key="2">
    <source>
        <dbReference type="Pfam" id="PF17667"/>
    </source>
</evidence>
<keyword evidence="4" id="KW-1185">Reference proteome</keyword>
<feature type="region of interest" description="Disordered" evidence="1">
    <location>
        <begin position="892"/>
        <end position="951"/>
    </location>
</feature>
<dbReference type="InterPro" id="IPR040976">
    <property type="entry name" value="Pkinase_fungal"/>
</dbReference>
<dbReference type="AlphaFoldDB" id="A0A060STQ6"/>
<proteinExistence type="predicted"/>
<dbReference type="EMBL" id="CCBP010000457">
    <property type="protein sequence ID" value="CDO77531.1"/>
    <property type="molecule type" value="Genomic_DNA"/>
</dbReference>
<dbReference type="OMA" id="QWWKSEG"/>
<feature type="domain" description="Fungal-type protein kinase" evidence="2">
    <location>
        <begin position="185"/>
        <end position="579"/>
    </location>
</feature>
<dbReference type="PANTHER" id="PTHR38248">
    <property type="entry name" value="FUNK1 6"/>
    <property type="match status" value="1"/>
</dbReference>
<dbReference type="Pfam" id="PF17667">
    <property type="entry name" value="Pkinase_fungal"/>
    <property type="match status" value="1"/>
</dbReference>
<feature type="compositionally biased region" description="Low complexity" evidence="1">
    <location>
        <begin position="892"/>
        <end position="905"/>
    </location>
</feature>
<feature type="region of interest" description="Disordered" evidence="1">
    <location>
        <begin position="1"/>
        <end position="29"/>
    </location>
</feature>